<evidence type="ECO:0000313" key="1">
    <source>
        <dbReference type="EMBL" id="GAA0674502.1"/>
    </source>
</evidence>
<accession>A0ABN1HYW3</accession>
<name>A0ABN1HYW3_9SPHN</name>
<protein>
    <submittedName>
        <fullName evidence="1">Uncharacterized protein</fullName>
    </submittedName>
</protein>
<organism evidence="1 2">
    <name type="scientific">Sphingomonas insulae</name>
    <dbReference type="NCBI Taxonomy" id="424800"/>
    <lineage>
        <taxon>Bacteria</taxon>
        <taxon>Pseudomonadati</taxon>
        <taxon>Pseudomonadota</taxon>
        <taxon>Alphaproteobacteria</taxon>
        <taxon>Sphingomonadales</taxon>
        <taxon>Sphingomonadaceae</taxon>
        <taxon>Sphingomonas</taxon>
    </lineage>
</organism>
<reference evidence="1 2" key="1">
    <citation type="journal article" date="2019" name="Int. J. Syst. Evol. Microbiol.">
        <title>The Global Catalogue of Microorganisms (GCM) 10K type strain sequencing project: providing services to taxonomists for standard genome sequencing and annotation.</title>
        <authorList>
            <consortium name="The Broad Institute Genomics Platform"/>
            <consortium name="The Broad Institute Genome Sequencing Center for Infectious Disease"/>
            <person name="Wu L."/>
            <person name="Ma J."/>
        </authorList>
    </citation>
    <scope>NUCLEOTIDE SEQUENCE [LARGE SCALE GENOMIC DNA]</scope>
    <source>
        <strain evidence="1 2">JCM 14603</strain>
    </source>
</reference>
<dbReference type="EMBL" id="BAAAES010000010">
    <property type="protein sequence ID" value="GAA0674502.1"/>
    <property type="molecule type" value="Genomic_DNA"/>
</dbReference>
<sequence length="182" mass="20423">MEARGSALVLPIAENSYVYGLFNALNGDMIEGWSVLPTGLDVFVSDEDRHLGRPTVPDTSRALFRNYVIERLKGRQITFCLPRGTGLAGQDRCPIFVFYKDLNDPNSLVMVRPGVATTLNGHSIRITRVSFTFEKAETFRIERDERLPSFTNAFDTKAGQLPEGLVTDGSRQLYGRDFRSDK</sequence>
<comment type="caution">
    <text evidence="1">The sequence shown here is derived from an EMBL/GenBank/DDBJ whole genome shotgun (WGS) entry which is preliminary data.</text>
</comment>
<proteinExistence type="predicted"/>
<keyword evidence="2" id="KW-1185">Reference proteome</keyword>
<evidence type="ECO:0000313" key="2">
    <source>
        <dbReference type="Proteomes" id="UP001500238"/>
    </source>
</evidence>
<gene>
    <name evidence="1" type="ORF">GCM10009102_28170</name>
</gene>
<dbReference type="Proteomes" id="UP001500238">
    <property type="component" value="Unassembled WGS sequence"/>
</dbReference>